<dbReference type="STRING" id="1321606.SAMD00020551_1949"/>
<dbReference type="RefSeq" id="WP_041965619.1">
    <property type="nucleotide sequence ID" value="NZ_BASE01000041.1"/>
</dbReference>
<evidence type="ECO:0000313" key="4">
    <source>
        <dbReference type="Proteomes" id="UP000031014"/>
    </source>
</evidence>
<name>A0A0A8X1J6_MESS1</name>
<organism evidence="3 4">
    <name type="scientific">Mesobacillus selenatarsenatis (strain DSM 18680 / JCM 14380 / FERM P-15431 / SF-1)</name>
    <dbReference type="NCBI Taxonomy" id="1321606"/>
    <lineage>
        <taxon>Bacteria</taxon>
        <taxon>Bacillati</taxon>
        <taxon>Bacillota</taxon>
        <taxon>Bacilli</taxon>
        <taxon>Bacillales</taxon>
        <taxon>Bacillaceae</taxon>
        <taxon>Mesobacillus</taxon>
    </lineage>
</organism>
<feature type="signal peptide" evidence="2">
    <location>
        <begin position="1"/>
        <end position="21"/>
    </location>
</feature>
<dbReference type="Gene3D" id="1.20.120.570">
    <property type="entry name" value="YkyA-like"/>
    <property type="match status" value="1"/>
</dbReference>
<evidence type="ECO:0000256" key="1">
    <source>
        <dbReference type="SAM" id="Coils"/>
    </source>
</evidence>
<evidence type="ECO:0000313" key="3">
    <source>
        <dbReference type="EMBL" id="GAM13803.1"/>
    </source>
</evidence>
<keyword evidence="3" id="KW-0449">Lipoprotein</keyword>
<dbReference type="InterPro" id="IPR036785">
    <property type="entry name" value="YkyA-like_sf"/>
</dbReference>
<feature type="chain" id="PRO_5039274487" evidence="2">
    <location>
        <begin position="22"/>
        <end position="224"/>
    </location>
</feature>
<dbReference type="PROSITE" id="PS51257">
    <property type="entry name" value="PROKAR_LIPOPROTEIN"/>
    <property type="match status" value="1"/>
</dbReference>
<sequence>MSIIKKISLAIIMMAGVLSLAGCLDKQSPEEKMFEALEKVVSIEKGFEDQQDPLVELEKKEKEIYEQIISLGMKEYDQIVKLADEALAIADKRAEHIDKEKESIDESEKEFGNVDKIIDEIDDSNLKKQATELQATMKERYEIHDKLYENYKQGLQYDKELYEMLKDKELSFEKLEEQINKVNEVYEIVLNNNKEFNEKTDQYNQEKMGFYKKAGIEVSTDKEK</sequence>
<keyword evidence="2" id="KW-0732">Signal</keyword>
<proteinExistence type="predicted"/>
<gene>
    <name evidence="3" type="ORF">SAMD00020551_1949</name>
</gene>
<dbReference type="Pfam" id="PF10368">
    <property type="entry name" value="YkyA"/>
    <property type="match status" value="1"/>
</dbReference>
<keyword evidence="1" id="KW-0175">Coiled coil</keyword>
<dbReference type="InterPro" id="IPR019454">
    <property type="entry name" value="Lipoprot_YkyA-like"/>
</dbReference>
<dbReference type="EMBL" id="BASE01000041">
    <property type="protein sequence ID" value="GAM13803.1"/>
    <property type="molecule type" value="Genomic_DNA"/>
</dbReference>
<accession>A0A0A8X1J6</accession>
<keyword evidence="4" id="KW-1185">Reference proteome</keyword>
<evidence type="ECO:0000256" key="2">
    <source>
        <dbReference type="SAM" id="SignalP"/>
    </source>
</evidence>
<protein>
    <submittedName>
        <fullName evidence="3">Lipoprotein, putative</fullName>
    </submittedName>
</protein>
<comment type="caution">
    <text evidence="3">The sequence shown here is derived from an EMBL/GenBank/DDBJ whole genome shotgun (WGS) entry which is preliminary data.</text>
</comment>
<dbReference type="AlphaFoldDB" id="A0A0A8X1J6"/>
<reference evidence="3 4" key="1">
    <citation type="submission" date="2013-06" db="EMBL/GenBank/DDBJ databases">
        <title>Whole genome shotgun sequence of Bacillus selenatarsenatis SF-1.</title>
        <authorList>
            <person name="Kuroda M."/>
            <person name="Sei K."/>
            <person name="Yamashita M."/>
            <person name="Ike M."/>
        </authorList>
    </citation>
    <scope>NUCLEOTIDE SEQUENCE [LARGE SCALE GENOMIC DNA]</scope>
    <source>
        <strain evidence="3 4">SF-1</strain>
    </source>
</reference>
<dbReference type="SUPFAM" id="SSF140423">
    <property type="entry name" value="MW0975(SA0943)-like"/>
    <property type="match status" value="1"/>
</dbReference>
<feature type="coiled-coil region" evidence="1">
    <location>
        <begin position="165"/>
        <end position="206"/>
    </location>
</feature>
<dbReference type="Proteomes" id="UP000031014">
    <property type="component" value="Unassembled WGS sequence"/>
</dbReference>